<accession>A0ABY6DCI0</accession>
<gene>
    <name evidence="2" type="ORF">N7U68_02520</name>
</gene>
<feature type="transmembrane region" description="Helical" evidence="1">
    <location>
        <begin position="208"/>
        <end position="231"/>
    </location>
</feature>
<evidence type="ECO:0000313" key="3">
    <source>
        <dbReference type="Proteomes" id="UP001064087"/>
    </source>
</evidence>
<name>A0ABY6DCI0_9RHOB</name>
<sequence length="244" mass="26318">MIATLSALLFAHVLADFALQTDWINANKSRPLVMLLHGGIVWLTAHAALGTPYDPILTTLAVTHVAIDATKILAARQYNRFRGFSAFMADQGTHGLTLLAAAYIAPTLWQDGAWAHHPGLLPLYALLTGFILSITAGQYAVGLLMRPHSQRIRNNGLRDGGRLIGVLERGLIYLLILANLPLGVGFLITAKSILRYGTATRDQRTAEYVIIGTLASVSWAIAVALGTQLWLSALPPLEIATQAH</sequence>
<keyword evidence="1" id="KW-0812">Transmembrane</keyword>
<proteinExistence type="predicted"/>
<evidence type="ECO:0000256" key="1">
    <source>
        <dbReference type="SAM" id="Phobius"/>
    </source>
</evidence>
<feature type="transmembrane region" description="Helical" evidence="1">
    <location>
        <begin position="166"/>
        <end position="188"/>
    </location>
</feature>
<protein>
    <submittedName>
        <fullName evidence="2">DUF3307 domain-containing protein</fullName>
    </submittedName>
</protein>
<evidence type="ECO:0000313" key="2">
    <source>
        <dbReference type="EMBL" id="UXX83574.1"/>
    </source>
</evidence>
<organism evidence="2 3">
    <name type="scientific">Roseovarius pelagicus</name>
    <dbReference type="NCBI Taxonomy" id="2980108"/>
    <lineage>
        <taxon>Bacteria</taxon>
        <taxon>Pseudomonadati</taxon>
        <taxon>Pseudomonadota</taxon>
        <taxon>Alphaproteobacteria</taxon>
        <taxon>Rhodobacterales</taxon>
        <taxon>Roseobacteraceae</taxon>
        <taxon>Roseovarius</taxon>
    </lineage>
</organism>
<dbReference type="Proteomes" id="UP001064087">
    <property type="component" value="Chromosome"/>
</dbReference>
<dbReference type="Pfam" id="PF11750">
    <property type="entry name" value="DUF3307"/>
    <property type="match status" value="1"/>
</dbReference>
<feature type="transmembrane region" description="Helical" evidence="1">
    <location>
        <begin position="121"/>
        <end position="145"/>
    </location>
</feature>
<dbReference type="EMBL" id="CP106738">
    <property type="protein sequence ID" value="UXX83574.1"/>
    <property type="molecule type" value="Genomic_DNA"/>
</dbReference>
<keyword evidence="1" id="KW-0472">Membrane</keyword>
<reference evidence="2" key="1">
    <citation type="submission" date="2022-10" db="EMBL/GenBank/DDBJ databases">
        <title>Roseovarius pelagicus sp. nov., isolated from Arctic seawater.</title>
        <authorList>
            <person name="Hong Y.W."/>
            <person name="Hwang C.Y."/>
        </authorList>
    </citation>
    <scope>NUCLEOTIDE SEQUENCE</scope>
    <source>
        <strain evidence="2">HL-MP18</strain>
    </source>
</reference>
<dbReference type="InterPro" id="IPR021737">
    <property type="entry name" value="Phage_phiKZ_Orf197"/>
</dbReference>
<keyword evidence="1" id="KW-1133">Transmembrane helix</keyword>
<keyword evidence="3" id="KW-1185">Reference proteome</keyword>
<dbReference type="RefSeq" id="WP_263048135.1">
    <property type="nucleotide sequence ID" value="NZ_CP106738.1"/>
</dbReference>